<proteinExistence type="predicted"/>
<protein>
    <submittedName>
        <fullName evidence="1">Uncharacterized protein</fullName>
    </submittedName>
</protein>
<evidence type="ECO:0000313" key="2">
    <source>
        <dbReference type="Proteomes" id="UP001235939"/>
    </source>
</evidence>
<sequence length="157" mass="17752">MTRKIGKRSTSTVIDALTDGLPRQERNLMKVSRSVDAPEKGMKLDIPRTIASIETLIKNLAESNKEKIRTEVIPILKNLTRQNKTNINHEERKAISFLKKNNNIINSPSDKDNKVVEKIKASKRDLPIFYGLPKIHKPNNPLRPIVSYTSSPNLSVS</sequence>
<evidence type="ECO:0000313" key="1">
    <source>
        <dbReference type="EMBL" id="UYV67947.1"/>
    </source>
</evidence>
<dbReference type="Proteomes" id="UP001235939">
    <property type="component" value="Chromosome 05"/>
</dbReference>
<gene>
    <name evidence="1" type="ORF">LAZ67_5002576</name>
</gene>
<reference evidence="1 2" key="1">
    <citation type="submission" date="2022-01" db="EMBL/GenBank/DDBJ databases">
        <title>A chromosomal length assembly of Cordylochernes scorpioides.</title>
        <authorList>
            <person name="Zeh D."/>
            <person name="Zeh J."/>
        </authorList>
    </citation>
    <scope>NUCLEOTIDE SEQUENCE [LARGE SCALE GENOMIC DNA]</scope>
    <source>
        <strain evidence="1">IN4F17</strain>
        <tissue evidence="1">Whole Body</tissue>
    </source>
</reference>
<name>A0ABY6KGH1_9ARAC</name>
<dbReference type="EMBL" id="CP092867">
    <property type="protein sequence ID" value="UYV67947.1"/>
    <property type="molecule type" value="Genomic_DNA"/>
</dbReference>
<keyword evidence="2" id="KW-1185">Reference proteome</keyword>
<accession>A0ABY6KGH1</accession>
<organism evidence="1 2">
    <name type="scientific">Cordylochernes scorpioides</name>
    <dbReference type="NCBI Taxonomy" id="51811"/>
    <lineage>
        <taxon>Eukaryota</taxon>
        <taxon>Metazoa</taxon>
        <taxon>Ecdysozoa</taxon>
        <taxon>Arthropoda</taxon>
        <taxon>Chelicerata</taxon>
        <taxon>Arachnida</taxon>
        <taxon>Pseudoscorpiones</taxon>
        <taxon>Cheliferoidea</taxon>
        <taxon>Chernetidae</taxon>
        <taxon>Cordylochernes</taxon>
    </lineage>
</organism>